<dbReference type="Pfam" id="PF02597">
    <property type="entry name" value="ThiS"/>
    <property type="match status" value="1"/>
</dbReference>
<dbReference type="AlphaFoldDB" id="A0A1J5RCC9"/>
<dbReference type="InterPro" id="IPR003749">
    <property type="entry name" value="ThiS/MoaD-like"/>
</dbReference>
<organism evidence="1">
    <name type="scientific">mine drainage metagenome</name>
    <dbReference type="NCBI Taxonomy" id="410659"/>
    <lineage>
        <taxon>unclassified sequences</taxon>
        <taxon>metagenomes</taxon>
        <taxon>ecological metagenomes</taxon>
    </lineage>
</organism>
<reference evidence="1" key="1">
    <citation type="submission" date="2016-10" db="EMBL/GenBank/DDBJ databases">
        <title>Sequence of Gallionella enrichment culture.</title>
        <authorList>
            <person name="Poehlein A."/>
            <person name="Muehling M."/>
            <person name="Daniel R."/>
        </authorList>
    </citation>
    <scope>NUCLEOTIDE SEQUENCE</scope>
</reference>
<dbReference type="EMBL" id="MLJW01000207">
    <property type="protein sequence ID" value="OIQ93433.1"/>
    <property type="molecule type" value="Genomic_DNA"/>
</dbReference>
<protein>
    <submittedName>
        <fullName evidence="1">ThiS family protein</fullName>
    </submittedName>
</protein>
<dbReference type="CDD" id="cd17040">
    <property type="entry name" value="Ubl_MoaD_like"/>
    <property type="match status" value="1"/>
</dbReference>
<sequence length="81" mass="8705">MARISLSSSLALYTGGETAVELDVANVRQLFAALGERYPELASQLKTELAVAIDGEIYQDALLQTIEDDSEVFLFPKIAGG</sequence>
<dbReference type="InterPro" id="IPR012675">
    <property type="entry name" value="Beta-grasp_dom_sf"/>
</dbReference>
<evidence type="ECO:0000313" key="1">
    <source>
        <dbReference type="EMBL" id="OIQ93433.1"/>
    </source>
</evidence>
<proteinExistence type="predicted"/>
<dbReference type="InterPro" id="IPR016155">
    <property type="entry name" value="Mopterin_synth/thiamin_S_b"/>
</dbReference>
<dbReference type="Gene3D" id="3.10.20.30">
    <property type="match status" value="1"/>
</dbReference>
<comment type="caution">
    <text evidence="1">The sequence shown here is derived from an EMBL/GenBank/DDBJ whole genome shotgun (WGS) entry which is preliminary data.</text>
</comment>
<accession>A0A1J5RCC9</accession>
<gene>
    <name evidence="1" type="ORF">GALL_245840</name>
</gene>
<name>A0A1J5RCC9_9ZZZZ</name>
<dbReference type="SUPFAM" id="SSF54285">
    <property type="entry name" value="MoaD/ThiS"/>
    <property type="match status" value="1"/>
</dbReference>